<accession>A0ABP8ENP5</accession>
<protein>
    <submittedName>
        <fullName evidence="1">Uncharacterized protein</fullName>
    </submittedName>
</protein>
<evidence type="ECO:0000313" key="2">
    <source>
        <dbReference type="Proteomes" id="UP001501586"/>
    </source>
</evidence>
<comment type="caution">
    <text evidence="1">The sequence shown here is derived from an EMBL/GenBank/DDBJ whole genome shotgun (WGS) entry which is preliminary data.</text>
</comment>
<dbReference type="EMBL" id="BAABAZ010000012">
    <property type="protein sequence ID" value="GAA4285580.1"/>
    <property type="molecule type" value="Genomic_DNA"/>
</dbReference>
<gene>
    <name evidence="1" type="ORF">GCM10022261_31110</name>
</gene>
<evidence type="ECO:0000313" key="1">
    <source>
        <dbReference type="EMBL" id="GAA4285580.1"/>
    </source>
</evidence>
<dbReference type="RefSeq" id="WP_236863409.1">
    <property type="nucleotide sequence ID" value="NZ_BAABAZ010000012.1"/>
</dbReference>
<keyword evidence="2" id="KW-1185">Reference proteome</keyword>
<reference evidence="2" key="1">
    <citation type="journal article" date="2019" name="Int. J. Syst. Evol. Microbiol.">
        <title>The Global Catalogue of Microorganisms (GCM) 10K type strain sequencing project: providing services to taxonomists for standard genome sequencing and annotation.</title>
        <authorList>
            <consortium name="The Broad Institute Genomics Platform"/>
            <consortium name="The Broad Institute Genome Sequencing Center for Infectious Disease"/>
            <person name="Wu L."/>
            <person name="Ma J."/>
        </authorList>
    </citation>
    <scope>NUCLEOTIDE SEQUENCE [LARGE SCALE GENOMIC DNA]</scope>
    <source>
        <strain evidence="2">JCM 17458</strain>
    </source>
</reference>
<dbReference type="Proteomes" id="UP001501586">
    <property type="component" value="Unassembled WGS sequence"/>
</dbReference>
<proteinExistence type="predicted"/>
<organism evidence="1 2">
    <name type="scientific">Brevibacterium daeguense</name>
    <dbReference type="NCBI Taxonomy" id="909936"/>
    <lineage>
        <taxon>Bacteria</taxon>
        <taxon>Bacillati</taxon>
        <taxon>Actinomycetota</taxon>
        <taxon>Actinomycetes</taxon>
        <taxon>Micrococcales</taxon>
        <taxon>Brevibacteriaceae</taxon>
        <taxon>Brevibacterium</taxon>
    </lineage>
</organism>
<name>A0ABP8ENP5_9MICO</name>
<sequence>MFIECTNPEHRIDARTGNIVCGDPECLVAASHALPDPMDRLPPTPPEWILSSPGRLDHSEVEALAVLGDFGLVPQIVAPDIVDADVDYVPWSPIMHRAG</sequence>